<accession>A0AAQ4EW08</accession>
<dbReference type="AlphaFoldDB" id="A0AAQ4EW08"/>
<sequence length="104" mass="11191">MCTRGERCWDRGGVVGPGRGVESSFLGPSCCSSTVKKPEKSCQQRECLHSPELGPFSFFVPNERVAEYTCSANPRTRADLRGASLGQLTTAPAGGACSYSLEWK</sequence>
<dbReference type="Proteomes" id="UP001321473">
    <property type="component" value="Unassembled WGS sequence"/>
</dbReference>
<name>A0AAQ4EW08_AMBAM</name>
<reference evidence="1 2" key="1">
    <citation type="journal article" date="2023" name="Arcadia Sci">
        <title>De novo assembly of a long-read Amblyomma americanum tick genome.</title>
        <authorList>
            <person name="Chou S."/>
            <person name="Poskanzer K.E."/>
            <person name="Rollins M."/>
            <person name="Thuy-Boun P.S."/>
        </authorList>
    </citation>
    <scope>NUCLEOTIDE SEQUENCE [LARGE SCALE GENOMIC DNA]</scope>
    <source>
        <strain evidence="1">F_SG_1</strain>
        <tissue evidence="1">Salivary glands</tissue>
    </source>
</reference>
<comment type="caution">
    <text evidence="1">The sequence shown here is derived from an EMBL/GenBank/DDBJ whole genome shotgun (WGS) entry which is preliminary data.</text>
</comment>
<organism evidence="1 2">
    <name type="scientific">Amblyomma americanum</name>
    <name type="common">Lone star tick</name>
    <dbReference type="NCBI Taxonomy" id="6943"/>
    <lineage>
        <taxon>Eukaryota</taxon>
        <taxon>Metazoa</taxon>
        <taxon>Ecdysozoa</taxon>
        <taxon>Arthropoda</taxon>
        <taxon>Chelicerata</taxon>
        <taxon>Arachnida</taxon>
        <taxon>Acari</taxon>
        <taxon>Parasitiformes</taxon>
        <taxon>Ixodida</taxon>
        <taxon>Ixodoidea</taxon>
        <taxon>Ixodidae</taxon>
        <taxon>Amblyomminae</taxon>
        <taxon>Amblyomma</taxon>
    </lineage>
</organism>
<gene>
    <name evidence="1" type="ORF">V5799_019824</name>
</gene>
<feature type="non-terminal residue" evidence="1">
    <location>
        <position position="104"/>
    </location>
</feature>
<evidence type="ECO:0000313" key="2">
    <source>
        <dbReference type="Proteomes" id="UP001321473"/>
    </source>
</evidence>
<dbReference type="EMBL" id="JARKHS020010365">
    <property type="protein sequence ID" value="KAK8778832.1"/>
    <property type="molecule type" value="Genomic_DNA"/>
</dbReference>
<protein>
    <submittedName>
        <fullName evidence="1">Uncharacterized protein</fullName>
    </submittedName>
</protein>
<proteinExistence type="predicted"/>
<keyword evidence="2" id="KW-1185">Reference proteome</keyword>
<evidence type="ECO:0000313" key="1">
    <source>
        <dbReference type="EMBL" id="KAK8778832.1"/>
    </source>
</evidence>